<dbReference type="InterPro" id="IPR010090">
    <property type="entry name" value="Phage_tape_meas"/>
</dbReference>
<evidence type="ECO:0000259" key="3">
    <source>
        <dbReference type="Pfam" id="PF10145"/>
    </source>
</evidence>
<feature type="coiled-coil region" evidence="2">
    <location>
        <begin position="1054"/>
        <end position="1105"/>
    </location>
</feature>
<keyword evidence="1" id="KW-1188">Viral release from host cell</keyword>
<comment type="caution">
    <text evidence="4">The sequence shown here is derived from an EMBL/GenBank/DDBJ whole genome shotgun (WGS) entry which is preliminary data.</text>
</comment>
<evidence type="ECO:0000256" key="2">
    <source>
        <dbReference type="SAM" id="Coils"/>
    </source>
</evidence>
<evidence type="ECO:0000313" key="5">
    <source>
        <dbReference type="Proteomes" id="UP001165269"/>
    </source>
</evidence>
<protein>
    <submittedName>
        <fullName evidence="4">Phage tail tape measure protein</fullName>
    </submittedName>
</protein>
<evidence type="ECO:0000256" key="1">
    <source>
        <dbReference type="ARBA" id="ARBA00022612"/>
    </source>
</evidence>
<organism evidence="4 5">
    <name type="scientific">Streptomyces cylindrosporus</name>
    <dbReference type="NCBI Taxonomy" id="2927583"/>
    <lineage>
        <taxon>Bacteria</taxon>
        <taxon>Bacillati</taxon>
        <taxon>Actinomycetota</taxon>
        <taxon>Actinomycetes</taxon>
        <taxon>Kitasatosporales</taxon>
        <taxon>Streptomycetaceae</taxon>
        <taxon>Streptomyces</taxon>
    </lineage>
</organism>
<keyword evidence="2" id="KW-0175">Coiled coil</keyword>
<dbReference type="PANTHER" id="PTHR37813:SF1">
    <property type="entry name" value="FELS-2 PROPHAGE PROTEIN"/>
    <property type="match status" value="1"/>
</dbReference>
<dbReference type="Pfam" id="PF10145">
    <property type="entry name" value="PhageMin_Tail"/>
    <property type="match status" value="1"/>
</dbReference>
<proteinExistence type="predicted"/>
<feature type="domain" description="Phage tail tape measure protein" evidence="3">
    <location>
        <begin position="90"/>
        <end position="274"/>
    </location>
</feature>
<dbReference type="EMBL" id="JALDAY010000015">
    <property type="protein sequence ID" value="MCI3277531.1"/>
    <property type="molecule type" value="Genomic_DNA"/>
</dbReference>
<accession>A0ABS9YNW1</accession>
<dbReference type="RefSeq" id="WP_242775344.1">
    <property type="nucleotide sequence ID" value="NZ_JALDAY010000015.1"/>
</dbReference>
<gene>
    <name evidence="4" type="ORF">MQP27_41330</name>
</gene>
<dbReference type="PANTHER" id="PTHR37813">
    <property type="entry name" value="FELS-2 PROPHAGE PROTEIN"/>
    <property type="match status" value="1"/>
</dbReference>
<sequence length="1434" mass="148819">MSTRTSRVVWDLIARDNASRTFARVSGAANGLSRTGAGVGAALRRSFAAGSVAAAGLGVSVLKMAGDFEKNMNRVEALSGATGSQLEKLRNQAKELGRSTQYGAAQSADAMAQLATAGLNVNQIYGAMPSVLSLASSEQLDLTRAAEITTSVLTGYGMSVKEIPHAVDAMVKASVKANTSVDDLGEAFKYSGPIAHQAGIKFEEAAAATALMGNAGIKASMAGTALRGAVTRLLSPTDKIKKTLDNLGVSVTTSGGKLRPLTDIVGQLAKKGATTGDIMTIFGQRAGPGMAALIQQGSDKLAGLTKELENSGGTAEKISKVQMKGWRGEITRLKNAWEGLMIEIGDSGVLTGATKVLSGITGGVRDFAGWVNTSGVPAAKHFGGALADMVPVGALKKRLGAAKTAVGDFFSGLSGKGTKNVATPRVDKAPMVLPQSQATQIGSQIRDAISGGVSNIDWSTLGSGLGKGLSTAFGWIGKHAADLTKKVGSVIASIDWVNVGKSVGGQAIPFAIGFIVNLFEPLFHLDFWKKHWLDTILAVLSIIPIGKAAGVLEKLFTKIPILKAFSPLLKGIEGLGSFVEKGFMRFVVKPIGKFGSSVLKGISDGFVHVFPATKGKLGEIIGKLALNILGYTARFVAAGDRMIGGFGRGILKAGAQTGKWIGQVIGWALKPFAKIGGWLIGKGQAFLGGLKTGVVNGAKGLGGWVWRTAGRPTVDAFKGVGGWLLSKGSSFVGGLKTGVVNGAKGLGGWVWRTAGRPAVNAFKDTGSWLKSKGAAFVSGMKNGIVGAVKGIGSWIKKYLVDPVVNAVKHFFGIRSPSRVFMGIGGHLVAGLMKGMAKTSGKSIATKVFGSLPKALAAIVKKGLVSVSSLPSKALKALGGLGGDILSFLGLGGGSGSGSSKNQQIGQLLAATRGWSGPQWAALKNLWNGESGWNERALNASSGAYGIPQSLPASKMASAGADWKTNASTQIKWGLSYIASRYGNPVNAYSAWLSRSPHWYAKGTRGAARGLAWVGEKGAELVNFGGGEDVLNHEDSIAFAKTHGIRLPGYASGTVANAQAKVNQAKKELEQAQERHYGIQAAKTRLKAAQQELANAKRRTKISVENAINNGFKKTLTTGTAAAIGSAIKSMIDKLQNAGVSKKFADSVLKAGEKLQSLATKKASVAATIKQANEYAADQSSSIKDFLSISGTSATTVGGLISQMQSGQQTVSGFANLTKSLKSRGASKELLEQLAEAGPGSQLATILGDKSVTTGDIGKLNSLVKSGNKLADNFGKSMADTMYDSGKHAGEGFLAGLKAQEKDLQKAMESLADGLIKSIKKKLKIKSPSGVFRDQIGKQLALGMARGMDDHRPHVEAAARRLADSAYGGAKATSSDAAFNQLAQMLGSDGFAAAFDVQVKYNDAALRDLIDVQVTPKIKASEDRQAYRARVGRRG</sequence>
<keyword evidence="5" id="KW-1185">Reference proteome</keyword>
<dbReference type="Proteomes" id="UP001165269">
    <property type="component" value="Unassembled WGS sequence"/>
</dbReference>
<evidence type="ECO:0000313" key="4">
    <source>
        <dbReference type="EMBL" id="MCI3277531.1"/>
    </source>
</evidence>
<dbReference type="NCBIfam" id="TIGR01760">
    <property type="entry name" value="tape_meas_TP901"/>
    <property type="match status" value="1"/>
</dbReference>
<reference evidence="4" key="1">
    <citation type="submission" date="2022-03" db="EMBL/GenBank/DDBJ databases">
        <title>Streptomyces 7R015 and 7R016 isolated from Barleria lupulina in Thailand.</title>
        <authorList>
            <person name="Kanchanasin P."/>
            <person name="Phongsopitanun W."/>
            <person name="Tanasupawat S."/>
        </authorList>
    </citation>
    <scope>NUCLEOTIDE SEQUENCE</scope>
    <source>
        <strain evidence="4">7R015</strain>
    </source>
</reference>
<name>A0ABS9YNW1_9ACTN</name>